<keyword evidence="3" id="KW-1185">Reference proteome</keyword>
<accession>A0A8J3XLG4</accession>
<dbReference type="InterPro" id="IPR041229">
    <property type="entry name" value="HEPN_Apea"/>
</dbReference>
<evidence type="ECO:0000313" key="2">
    <source>
        <dbReference type="EMBL" id="GII45140.1"/>
    </source>
</evidence>
<evidence type="ECO:0000259" key="1">
    <source>
        <dbReference type="Pfam" id="PF18739"/>
    </source>
</evidence>
<comment type="caution">
    <text evidence="2">The sequence shown here is derived from an EMBL/GenBank/DDBJ whole genome shotgun (WGS) entry which is preliminary data.</text>
</comment>
<feature type="domain" description="Apea-like HEPN" evidence="1">
    <location>
        <begin position="291"/>
        <end position="419"/>
    </location>
</feature>
<dbReference type="Proteomes" id="UP000644610">
    <property type="component" value="Unassembled WGS sequence"/>
</dbReference>
<gene>
    <name evidence="2" type="ORF">Psi02_15640</name>
</gene>
<dbReference type="Pfam" id="PF18739">
    <property type="entry name" value="HEPN_Apea"/>
    <property type="match status" value="1"/>
</dbReference>
<sequence length="461" mass="50223">MNESSEVITPVTSSTDTRDGTFWVATNSSVRSPGHLGLAKQASPSITVSPSLYGFPGVVEMQVANDGSAASASESTDSGVVTIHGELEGGIPVTLLEALSTNWSGGLTRERQEQRFEGIFTVVGAHLDNVDHQFRGLRVRLQTLTRAADTASPPVQLGNGGRLAWEDFAGEPQLVLTDLPPAGLHILGRTYLQPLVSLLQLATARPVGVMEFAVQEHLHAPWWPVHSPSQHGADLTLSSKPLLPLTDLSPAAIGAWLDRVETLGPLPAVVVSAITTSLPLETQVLILGTTSEGLHRRLFPDAQRFSRDLAVEIREAAAKAAKEIDESAADAVKGFLSHMDEPGYGQRLDQLAADAETLVPGITGRAKRWKKLVYEARNDFAHQTNLGWLEDGDVDRYLTVAFSLRWVLRALLLGQVGLDPALLRRRFAEHQEYRFFLGNAHEWRPDVYPDANLDKLWESVT</sequence>
<dbReference type="AlphaFoldDB" id="A0A8J3XLG4"/>
<protein>
    <recommendedName>
        <fullName evidence="1">Apea-like HEPN domain-containing protein</fullName>
    </recommendedName>
</protein>
<evidence type="ECO:0000313" key="3">
    <source>
        <dbReference type="Proteomes" id="UP000644610"/>
    </source>
</evidence>
<dbReference type="EMBL" id="BOOQ01000009">
    <property type="protein sequence ID" value="GII45140.1"/>
    <property type="molecule type" value="Genomic_DNA"/>
</dbReference>
<proteinExistence type="predicted"/>
<organism evidence="2 3">
    <name type="scientific">Planotetraspora silvatica</name>
    <dbReference type="NCBI Taxonomy" id="234614"/>
    <lineage>
        <taxon>Bacteria</taxon>
        <taxon>Bacillati</taxon>
        <taxon>Actinomycetota</taxon>
        <taxon>Actinomycetes</taxon>
        <taxon>Streptosporangiales</taxon>
        <taxon>Streptosporangiaceae</taxon>
        <taxon>Planotetraspora</taxon>
    </lineage>
</organism>
<name>A0A8J3XLG4_9ACTN</name>
<reference evidence="2" key="1">
    <citation type="submission" date="2021-01" db="EMBL/GenBank/DDBJ databases">
        <title>Whole genome shotgun sequence of Planotetraspora silvatica NBRC 100141.</title>
        <authorList>
            <person name="Komaki H."/>
            <person name="Tamura T."/>
        </authorList>
    </citation>
    <scope>NUCLEOTIDE SEQUENCE</scope>
    <source>
        <strain evidence="2">NBRC 100141</strain>
    </source>
</reference>